<evidence type="ECO:0000259" key="6">
    <source>
        <dbReference type="Pfam" id="PF02900"/>
    </source>
</evidence>
<feature type="domain" description="Extradiol ring-cleavage dioxygenase class III enzyme subunit B" evidence="6">
    <location>
        <begin position="64"/>
        <end position="311"/>
    </location>
</feature>
<sequence length="319" mass="35346">MSTTASVVAVPKTEDEWKAALNDLPATPEKIPAFFFGHGSPILQYPDELLGRGDAMEEYAGPKGPLARFLKDFGPTLLEKYKPKGILVFSAHWETHGERQVTDYGDDQPLLMDYFGFPPQMYKLKFSSNGSHALSERVVEAFKSAGLLARTTSKLEARGRDGRGYSGPGLDHGVFIPFRIMFGHEFHDIPIVQASIDASMSPEKNWQIGQAVKQLREEGFLILSGGYTVHTFADFAAFAEKTAKPIYKEWDNAILQAVQKPDSERKEALFNLTRHPGFRKAQPREDHFVPIYVAAGAGEGGEARILEGLYSCPTIAFGF</sequence>
<dbReference type="PIRSF" id="PIRSF006157">
    <property type="entry name" value="Doxgns_DODA"/>
    <property type="match status" value="1"/>
</dbReference>
<dbReference type="SUPFAM" id="SSF53213">
    <property type="entry name" value="LigB-like"/>
    <property type="match status" value="1"/>
</dbReference>
<name>A0A286UVB6_9AGAM</name>
<keyword evidence="4" id="KW-0862">Zinc</keyword>
<comment type="cofactor">
    <cofactor evidence="1">
        <name>Zn(2+)</name>
        <dbReference type="ChEBI" id="CHEBI:29105"/>
    </cofactor>
</comment>
<dbReference type="FunCoup" id="A0A286UVB6">
    <property type="interactions" value="280"/>
</dbReference>
<evidence type="ECO:0000256" key="3">
    <source>
        <dbReference type="ARBA" id="ARBA00022723"/>
    </source>
</evidence>
<proteinExistence type="inferred from homology"/>
<dbReference type="PANTHER" id="PTHR30096:SF0">
    <property type="entry name" value="4,5-DOPA DIOXYGENASE EXTRADIOL-LIKE PROTEIN"/>
    <property type="match status" value="1"/>
</dbReference>
<dbReference type="GO" id="GO:0008270">
    <property type="term" value="F:zinc ion binding"/>
    <property type="evidence" value="ECO:0007669"/>
    <property type="project" value="InterPro"/>
</dbReference>
<dbReference type="InterPro" id="IPR014436">
    <property type="entry name" value="Extradiol_dOase_DODA"/>
</dbReference>
<dbReference type="PANTHER" id="PTHR30096">
    <property type="entry name" value="4,5-DOPA DIOXYGENASE EXTRADIOL-LIKE PROTEIN"/>
    <property type="match status" value="1"/>
</dbReference>
<dbReference type="InterPro" id="IPR004183">
    <property type="entry name" value="Xdiol_dOase_suB"/>
</dbReference>
<dbReference type="Gene3D" id="3.40.830.10">
    <property type="entry name" value="LigB-like"/>
    <property type="match status" value="1"/>
</dbReference>
<evidence type="ECO:0000256" key="4">
    <source>
        <dbReference type="ARBA" id="ARBA00022833"/>
    </source>
</evidence>
<keyword evidence="7" id="KW-0223">Dioxygenase</keyword>
<dbReference type="CDD" id="cd07363">
    <property type="entry name" value="45_DOPA_Dioxygenase"/>
    <property type="match status" value="1"/>
</dbReference>
<dbReference type="AlphaFoldDB" id="A0A286UVB6"/>
<dbReference type="GO" id="GO:0016702">
    <property type="term" value="F:oxidoreductase activity, acting on single donors with incorporation of molecular oxygen, incorporation of two atoms of oxygen"/>
    <property type="evidence" value="ECO:0007669"/>
    <property type="project" value="UniProtKB-ARBA"/>
</dbReference>
<dbReference type="EMBL" id="NBII01000001">
    <property type="protein sequence ID" value="PAV23546.1"/>
    <property type="molecule type" value="Genomic_DNA"/>
</dbReference>
<evidence type="ECO:0000256" key="1">
    <source>
        <dbReference type="ARBA" id="ARBA00001947"/>
    </source>
</evidence>
<evidence type="ECO:0000256" key="2">
    <source>
        <dbReference type="ARBA" id="ARBA00007581"/>
    </source>
</evidence>
<dbReference type="Proteomes" id="UP000217199">
    <property type="component" value="Unassembled WGS sequence"/>
</dbReference>
<accession>A0A286UVB6</accession>
<dbReference type="Pfam" id="PF02900">
    <property type="entry name" value="LigB"/>
    <property type="match status" value="1"/>
</dbReference>
<reference evidence="7 8" key="1">
    <citation type="journal article" date="2017" name="Mol. Ecol.">
        <title>Comparative and population genomic landscape of Phellinus noxius: A hypervariable fungus causing root rot in trees.</title>
        <authorList>
            <person name="Chung C.L."/>
            <person name="Lee T.J."/>
            <person name="Akiba M."/>
            <person name="Lee H.H."/>
            <person name="Kuo T.H."/>
            <person name="Liu D."/>
            <person name="Ke H.M."/>
            <person name="Yokoi T."/>
            <person name="Roa M.B."/>
            <person name="Lu M.J."/>
            <person name="Chang Y.Y."/>
            <person name="Ann P.J."/>
            <person name="Tsai J.N."/>
            <person name="Chen C.Y."/>
            <person name="Tzean S.S."/>
            <person name="Ota Y."/>
            <person name="Hattori T."/>
            <person name="Sahashi N."/>
            <person name="Liou R.F."/>
            <person name="Kikuchi T."/>
            <person name="Tsai I.J."/>
        </authorList>
    </citation>
    <scope>NUCLEOTIDE SEQUENCE [LARGE SCALE GENOMIC DNA]</scope>
    <source>
        <strain evidence="7 8">FFPRI411160</strain>
    </source>
</reference>
<keyword evidence="5" id="KW-0560">Oxidoreductase</keyword>
<comment type="similarity">
    <text evidence="2">Belongs to the DODA-type extradiol aromatic ring-opening dioxygenase family.</text>
</comment>
<dbReference type="OrthoDB" id="7396853at2759"/>
<dbReference type="STRING" id="2282107.A0A286UVB6"/>
<evidence type="ECO:0000313" key="7">
    <source>
        <dbReference type="EMBL" id="PAV23546.1"/>
    </source>
</evidence>
<evidence type="ECO:0000256" key="5">
    <source>
        <dbReference type="ARBA" id="ARBA00023002"/>
    </source>
</evidence>
<gene>
    <name evidence="7" type="ORF">PNOK_0061400</name>
</gene>
<keyword evidence="3" id="KW-0479">Metal-binding</keyword>
<protein>
    <submittedName>
        <fullName evidence="7">Extradiol ring-cleavage dioxygenase class III enzyme subunit B</fullName>
    </submittedName>
</protein>
<dbReference type="InParanoid" id="A0A286UVB6"/>
<keyword evidence="8" id="KW-1185">Reference proteome</keyword>
<organism evidence="7 8">
    <name type="scientific">Pyrrhoderma noxium</name>
    <dbReference type="NCBI Taxonomy" id="2282107"/>
    <lineage>
        <taxon>Eukaryota</taxon>
        <taxon>Fungi</taxon>
        <taxon>Dikarya</taxon>
        <taxon>Basidiomycota</taxon>
        <taxon>Agaricomycotina</taxon>
        <taxon>Agaricomycetes</taxon>
        <taxon>Hymenochaetales</taxon>
        <taxon>Hymenochaetaceae</taxon>
        <taxon>Pyrrhoderma</taxon>
    </lineage>
</organism>
<evidence type="ECO:0000313" key="8">
    <source>
        <dbReference type="Proteomes" id="UP000217199"/>
    </source>
</evidence>
<comment type="caution">
    <text evidence="7">The sequence shown here is derived from an EMBL/GenBank/DDBJ whole genome shotgun (WGS) entry which is preliminary data.</text>
</comment>
<dbReference type="GO" id="GO:0008198">
    <property type="term" value="F:ferrous iron binding"/>
    <property type="evidence" value="ECO:0007669"/>
    <property type="project" value="InterPro"/>
</dbReference>